<evidence type="ECO:0000313" key="5">
    <source>
        <dbReference type="EMBL" id="KIQ93225.1"/>
    </source>
</evidence>
<dbReference type="GO" id="GO:0047372">
    <property type="term" value="F:monoacylglycerol lipase activity"/>
    <property type="evidence" value="ECO:0007669"/>
    <property type="project" value="UniProtKB-EC"/>
</dbReference>
<dbReference type="InterPro" id="IPR012354">
    <property type="entry name" value="Esterase_lipase"/>
</dbReference>
<feature type="site" description="Important for substrate specificity" evidence="3">
    <location>
        <position position="145"/>
    </location>
</feature>
<dbReference type="ESTHER" id="bac25-mglp">
    <property type="family name" value="CarbLipBact_2"/>
</dbReference>
<dbReference type="EMBL" id="JXTH01000082">
    <property type="protein sequence ID" value="KIQ93225.1"/>
    <property type="molecule type" value="Genomic_DNA"/>
</dbReference>
<evidence type="ECO:0000256" key="2">
    <source>
        <dbReference type="PIRSR" id="PIRSR017388-2"/>
    </source>
</evidence>
<sequence length="250" mass="27336">MSEQYPVLSGAEPFYAENGPVGVLLVHGFTGTPHSMRPLAEAYAKAGYTVCLPRLKGHGTHYEDMERTTFHDWVASVEEGYGWLKQRCQTIFVTGLSMGGTLTLYLAEHHPDICGIVPINAAVDIPAIAAGMTGGGELPRYLDSIGSDLKNPDVKELAYEKTPTASLLQLTRLMAQTKAKLDRIVCPALIFVSDEDHVVPPGNADIIFQGISSTEKEIVCLRNSYHVATLDYDQPMIIERSLEFFAKHAG</sequence>
<dbReference type="Gene3D" id="3.40.50.1820">
    <property type="entry name" value="alpha/beta hydrolase"/>
    <property type="match status" value="1"/>
</dbReference>
<organism evidence="5 6">
    <name type="scientific">Anoxybacillus thermarum</name>
    <dbReference type="NCBI Taxonomy" id="404937"/>
    <lineage>
        <taxon>Bacteria</taxon>
        <taxon>Bacillati</taxon>
        <taxon>Bacillota</taxon>
        <taxon>Bacilli</taxon>
        <taxon>Bacillales</taxon>
        <taxon>Anoxybacillaceae</taxon>
        <taxon>Anoxybacillus</taxon>
    </lineage>
</organism>
<evidence type="ECO:0000313" key="6">
    <source>
        <dbReference type="Proteomes" id="UP000032102"/>
    </source>
</evidence>
<proteinExistence type="predicted"/>
<dbReference type="EC" id="3.1.1.23" evidence="5"/>
<keyword evidence="6" id="KW-1185">Reference proteome</keyword>
<evidence type="ECO:0000259" key="4">
    <source>
        <dbReference type="Pfam" id="PF12146"/>
    </source>
</evidence>
<feature type="active site" description="Charge relay system" evidence="1">
    <location>
        <position position="226"/>
    </location>
</feature>
<dbReference type="AlphaFoldDB" id="A0A0D0RUW5"/>
<feature type="domain" description="Serine aminopeptidase S33" evidence="4">
    <location>
        <begin position="23"/>
        <end position="229"/>
    </location>
</feature>
<evidence type="ECO:0000256" key="1">
    <source>
        <dbReference type="PIRSR" id="PIRSR017388-1"/>
    </source>
</evidence>
<comment type="caution">
    <text evidence="5">The sequence shown here is derived from an EMBL/GenBank/DDBJ whole genome shotgun (WGS) entry which is preliminary data.</text>
</comment>
<reference evidence="5 6" key="1">
    <citation type="submission" date="2015-01" db="EMBL/GenBank/DDBJ databases">
        <title>Draft genome of Anoxybacillus thermarum strain AF/04.</title>
        <authorList>
            <person name="Poli A."/>
            <person name="Nicolaus B."/>
            <person name="Chan K.-G."/>
            <person name="Kahar U.M."/>
            <person name="Yaakob A.S."/>
            <person name="Chan C.S."/>
            <person name="Goh K.M."/>
        </authorList>
    </citation>
    <scope>NUCLEOTIDE SEQUENCE [LARGE SCALE GENOMIC DNA]</scope>
    <source>
        <strain evidence="5 6">AF/04</strain>
    </source>
</reference>
<feature type="active site" description="Charge relay system" evidence="1">
    <location>
        <position position="196"/>
    </location>
</feature>
<gene>
    <name evidence="5" type="ORF">LH47_02692</name>
</gene>
<dbReference type="InterPro" id="IPR029058">
    <property type="entry name" value="AB_hydrolase_fold"/>
</dbReference>
<feature type="active site" description="Nucleophile" evidence="1">
    <location>
        <position position="97"/>
    </location>
</feature>
<feature type="binding site" evidence="2">
    <location>
        <position position="29"/>
    </location>
    <ligand>
        <name>substrate</name>
    </ligand>
</feature>
<dbReference type="Proteomes" id="UP000032102">
    <property type="component" value="Unassembled WGS sequence"/>
</dbReference>
<evidence type="ECO:0000256" key="3">
    <source>
        <dbReference type="PIRSR" id="PIRSR017388-3"/>
    </source>
</evidence>
<feature type="binding site" evidence="2">
    <location>
        <position position="98"/>
    </location>
    <ligand>
        <name>substrate</name>
    </ligand>
</feature>
<dbReference type="SUPFAM" id="SSF53474">
    <property type="entry name" value="alpha/beta-Hydrolases"/>
    <property type="match status" value="1"/>
</dbReference>
<dbReference type="InterPro" id="IPR022742">
    <property type="entry name" value="Hydrolase_4"/>
</dbReference>
<dbReference type="Pfam" id="PF12146">
    <property type="entry name" value="Hydrolase_4"/>
    <property type="match status" value="1"/>
</dbReference>
<dbReference type="InterPro" id="IPR051044">
    <property type="entry name" value="MAG_DAG_Lipase"/>
</dbReference>
<name>A0A0D0RUW5_9BACL</name>
<dbReference type="PANTHER" id="PTHR11614">
    <property type="entry name" value="PHOSPHOLIPASE-RELATED"/>
    <property type="match status" value="1"/>
</dbReference>
<dbReference type="RefSeq" id="WP_043968362.1">
    <property type="nucleotide sequence ID" value="NZ_JXTH01000082.1"/>
</dbReference>
<keyword evidence="5" id="KW-0378">Hydrolase</keyword>
<dbReference type="PIRSF" id="PIRSF017388">
    <property type="entry name" value="Esterase_lipase"/>
    <property type="match status" value="1"/>
</dbReference>
<dbReference type="PATRIC" id="fig|404937.3.peg.2950"/>
<accession>A0A0D0RUW5</accession>
<protein>
    <submittedName>
        <fullName evidence="5">Thermostable monoacylglycerol lipase</fullName>
        <ecNumber evidence="5">3.1.1.23</ecNumber>
    </submittedName>
</protein>